<dbReference type="InterPro" id="IPR012337">
    <property type="entry name" value="RNaseH-like_sf"/>
</dbReference>
<feature type="compositionally biased region" description="Polar residues" evidence="1">
    <location>
        <begin position="34"/>
        <end position="49"/>
    </location>
</feature>
<evidence type="ECO:0000313" key="4">
    <source>
        <dbReference type="Proteomes" id="UP000288805"/>
    </source>
</evidence>
<evidence type="ECO:0000256" key="1">
    <source>
        <dbReference type="SAM" id="MobiDB-lite"/>
    </source>
</evidence>
<protein>
    <recommendedName>
        <fullName evidence="2">HAT C-terminal dimerisation domain-containing protein</fullName>
    </recommendedName>
</protein>
<gene>
    <name evidence="3" type="ORF">CK203_017833</name>
</gene>
<feature type="region of interest" description="Disordered" evidence="1">
    <location>
        <begin position="18"/>
        <end position="63"/>
    </location>
</feature>
<feature type="domain" description="HAT C-terminal dimerisation" evidence="2">
    <location>
        <begin position="211"/>
        <end position="253"/>
    </location>
</feature>
<feature type="compositionally biased region" description="Polar residues" evidence="1">
    <location>
        <begin position="345"/>
        <end position="355"/>
    </location>
</feature>
<proteinExistence type="predicted"/>
<reference evidence="3 4" key="1">
    <citation type="journal article" date="2018" name="PLoS Genet.">
        <title>Population sequencing reveals clonal diversity and ancestral inbreeding in the grapevine cultivar Chardonnay.</title>
        <authorList>
            <person name="Roach M.J."/>
            <person name="Johnson D.L."/>
            <person name="Bohlmann J."/>
            <person name="van Vuuren H.J."/>
            <person name="Jones S.J."/>
            <person name="Pretorius I.S."/>
            <person name="Schmidt S.A."/>
            <person name="Borneman A.R."/>
        </authorList>
    </citation>
    <scope>NUCLEOTIDE SEQUENCE [LARGE SCALE GENOMIC DNA]</scope>
    <source>
        <strain evidence="4">cv. Chardonnay</strain>
        <tissue evidence="3">Leaf</tissue>
    </source>
</reference>
<dbReference type="AlphaFoldDB" id="A0A438JGX8"/>
<dbReference type="SUPFAM" id="SSF53098">
    <property type="entry name" value="Ribonuclease H-like"/>
    <property type="match status" value="1"/>
</dbReference>
<dbReference type="Proteomes" id="UP000288805">
    <property type="component" value="Unassembled WGS sequence"/>
</dbReference>
<accession>A0A438JGX8</accession>
<feature type="region of interest" description="Disordered" evidence="1">
    <location>
        <begin position="345"/>
        <end position="375"/>
    </location>
</feature>
<dbReference type="PANTHER" id="PTHR32166:SF74">
    <property type="entry name" value="OS05G0256350 PROTEIN"/>
    <property type="match status" value="1"/>
</dbReference>
<organism evidence="3 4">
    <name type="scientific">Vitis vinifera</name>
    <name type="common">Grape</name>
    <dbReference type="NCBI Taxonomy" id="29760"/>
    <lineage>
        <taxon>Eukaryota</taxon>
        <taxon>Viridiplantae</taxon>
        <taxon>Streptophyta</taxon>
        <taxon>Embryophyta</taxon>
        <taxon>Tracheophyta</taxon>
        <taxon>Spermatophyta</taxon>
        <taxon>Magnoliopsida</taxon>
        <taxon>eudicotyledons</taxon>
        <taxon>Gunneridae</taxon>
        <taxon>Pentapetalae</taxon>
        <taxon>rosids</taxon>
        <taxon>Vitales</taxon>
        <taxon>Vitaceae</taxon>
        <taxon>Viteae</taxon>
        <taxon>Vitis</taxon>
    </lineage>
</organism>
<dbReference type="EMBL" id="QGNW01000042">
    <property type="protein sequence ID" value="RVX08210.1"/>
    <property type="molecule type" value="Genomic_DNA"/>
</dbReference>
<name>A0A438JGX8_VITVI</name>
<dbReference type="InterPro" id="IPR008906">
    <property type="entry name" value="HATC_C_dom"/>
</dbReference>
<feature type="region of interest" description="Disordered" evidence="1">
    <location>
        <begin position="256"/>
        <end position="279"/>
    </location>
</feature>
<dbReference type="Pfam" id="PF05699">
    <property type="entry name" value="Dimer_Tnp_hAT"/>
    <property type="match status" value="1"/>
</dbReference>
<dbReference type="GO" id="GO:0046983">
    <property type="term" value="F:protein dimerization activity"/>
    <property type="evidence" value="ECO:0007669"/>
    <property type="project" value="InterPro"/>
</dbReference>
<dbReference type="PANTHER" id="PTHR32166">
    <property type="entry name" value="OSJNBA0013A04.12 PROTEIN"/>
    <property type="match status" value="1"/>
</dbReference>
<sequence length="375" mass="41810">MSGMHIDCSCASKASNWEREQHENIVGSKRKPGESSTGIPSTMRTSQSMRHSHHSPPIAPSLYSSAARQKNVKDIFKGNAIKETMERLISKFFIYESVAPAKAKSHHFKNMIIGAQQAGMGIEPPSPYEIKNKYLEMEYKEMEAYVNQQREKWKTYGRGVGSDLELFQAVHDVFAKLDPTTESLGQFGNELVLFRDAKRGFGDRAAIAVRSTMVPAEWWFMYGNQTPTLRKLAIKFLSQTASSSAYERNWSTTSASGYDGLRGGTDDGGDNGGGDIDECRHSQYPISQFTCENDFTHCTQDEDHGSRRAGPGIGAIRKPYRGREQIMEPYNEELLSGSFESMSIGTQFSDSSNEANVYPPHVMSYGQPPSSTDEE</sequence>
<evidence type="ECO:0000313" key="3">
    <source>
        <dbReference type="EMBL" id="RVX08210.1"/>
    </source>
</evidence>
<evidence type="ECO:0000259" key="2">
    <source>
        <dbReference type="Pfam" id="PF05699"/>
    </source>
</evidence>
<comment type="caution">
    <text evidence="3">The sequence shown here is derived from an EMBL/GenBank/DDBJ whole genome shotgun (WGS) entry which is preliminary data.</text>
</comment>